<evidence type="ECO:0000256" key="9">
    <source>
        <dbReference type="RuleBase" id="RU000673"/>
    </source>
</evidence>
<name>A0A7X5HTH0_9FIRM</name>
<dbReference type="GO" id="GO:0005737">
    <property type="term" value="C:cytoplasm"/>
    <property type="evidence" value="ECO:0007669"/>
    <property type="project" value="UniProtKB-SubCell"/>
</dbReference>
<dbReference type="PANTHER" id="PTHR17224:SF1">
    <property type="entry name" value="PEPTIDYL-TRNA HYDROLASE"/>
    <property type="match status" value="1"/>
</dbReference>
<dbReference type="InterPro" id="IPR018171">
    <property type="entry name" value="Pept_tRNA_hydro_CS"/>
</dbReference>
<feature type="binding site" evidence="8">
    <location>
        <position position="14"/>
    </location>
    <ligand>
        <name>tRNA</name>
        <dbReference type="ChEBI" id="CHEBI:17843"/>
    </ligand>
</feature>
<keyword evidence="4 8" id="KW-0694">RNA-binding</keyword>
<evidence type="ECO:0000256" key="4">
    <source>
        <dbReference type="ARBA" id="ARBA00022884"/>
    </source>
</evidence>
<evidence type="ECO:0000256" key="2">
    <source>
        <dbReference type="ARBA" id="ARBA00022555"/>
    </source>
</evidence>
<comment type="caution">
    <text evidence="11">The sequence shown here is derived from an EMBL/GenBank/DDBJ whole genome shotgun (WGS) entry which is preliminary data.</text>
</comment>
<evidence type="ECO:0000256" key="10">
    <source>
        <dbReference type="RuleBase" id="RU004320"/>
    </source>
</evidence>
<dbReference type="GO" id="GO:0000049">
    <property type="term" value="F:tRNA binding"/>
    <property type="evidence" value="ECO:0007669"/>
    <property type="project" value="UniProtKB-UniRule"/>
</dbReference>
<dbReference type="GO" id="GO:0072344">
    <property type="term" value="P:rescue of stalled ribosome"/>
    <property type="evidence" value="ECO:0007669"/>
    <property type="project" value="UniProtKB-UniRule"/>
</dbReference>
<feature type="site" description="Discriminates between blocked and unblocked aminoacyl-tRNA" evidence="8">
    <location>
        <position position="9"/>
    </location>
</feature>
<dbReference type="Proteomes" id="UP000461585">
    <property type="component" value="Unassembled WGS sequence"/>
</dbReference>
<comment type="catalytic activity">
    <reaction evidence="6 8 9">
        <text>an N-acyl-L-alpha-aminoacyl-tRNA + H2O = an N-acyl-L-amino acid + a tRNA + H(+)</text>
        <dbReference type="Rhea" id="RHEA:54448"/>
        <dbReference type="Rhea" id="RHEA-COMP:10123"/>
        <dbReference type="Rhea" id="RHEA-COMP:13883"/>
        <dbReference type="ChEBI" id="CHEBI:15377"/>
        <dbReference type="ChEBI" id="CHEBI:15378"/>
        <dbReference type="ChEBI" id="CHEBI:59874"/>
        <dbReference type="ChEBI" id="CHEBI:78442"/>
        <dbReference type="ChEBI" id="CHEBI:138191"/>
        <dbReference type="EC" id="3.1.1.29"/>
    </reaction>
</comment>
<evidence type="ECO:0000256" key="1">
    <source>
        <dbReference type="ARBA" id="ARBA00013260"/>
    </source>
</evidence>
<dbReference type="GO" id="GO:0004045">
    <property type="term" value="F:peptidyl-tRNA hydrolase activity"/>
    <property type="evidence" value="ECO:0007669"/>
    <property type="project" value="UniProtKB-UniRule"/>
</dbReference>
<dbReference type="EMBL" id="JAAEEH010000002">
    <property type="protein sequence ID" value="NDL66368.1"/>
    <property type="molecule type" value="Genomic_DNA"/>
</dbReference>
<evidence type="ECO:0000256" key="6">
    <source>
        <dbReference type="ARBA" id="ARBA00048707"/>
    </source>
</evidence>
<dbReference type="CDD" id="cd00462">
    <property type="entry name" value="PTH"/>
    <property type="match status" value="1"/>
</dbReference>
<feature type="binding site" evidence="8">
    <location>
        <position position="66"/>
    </location>
    <ligand>
        <name>tRNA</name>
        <dbReference type="ChEBI" id="CHEBI:17843"/>
    </ligand>
</feature>
<sequence length="188" mass="20607">MLIIIGLGNPGLKYEETRHNVGFKVVDLFAREHGIAFDRSRHKALLGQGTVRGQKVLLVKPQTYMNLSGESVRAVLDFYKEDPADIVVIYDDISLAPGALRIRLKGSAGGHNGIKSILSHIGTDAFPRIKVGVGSQPPGWDLADFVMTTFNKEEKVLMEESIAYAVKAIEGILEEGAQAAMNRYNRKA</sequence>
<feature type="active site" description="Proton acceptor" evidence="8">
    <location>
        <position position="19"/>
    </location>
</feature>
<keyword evidence="2 8" id="KW-0820">tRNA-binding</keyword>
<dbReference type="NCBIfam" id="TIGR00447">
    <property type="entry name" value="pth"/>
    <property type="match status" value="1"/>
</dbReference>
<evidence type="ECO:0000313" key="12">
    <source>
        <dbReference type="Proteomes" id="UP000461585"/>
    </source>
</evidence>
<feature type="binding site" evidence="8">
    <location>
        <position position="112"/>
    </location>
    <ligand>
        <name>tRNA</name>
        <dbReference type="ChEBI" id="CHEBI:17843"/>
    </ligand>
</feature>
<keyword evidence="8" id="KW-0963">Cytoplasm</keyword>
<dbReference type="GO" id="GO:0006515">
    <property type="term" value="P:protein quality control for misfolded or incompletely synthesized proteins"/>
    <property type="evidence" value="ECO:0007669"/>
    <property type="project" value="UniProtKB-UniRule"/>
</dbReference>
<proteinExistence type="inferred from homology"/>
<dbReference type="HAMAP" id="MF_00083">
    <property type="entry name" value="Pept_tRNA_hydro_bact"/>
    <property type="match status" value="1"/>
</dbReference>
<comment type="subcellular location">
    <subcellularLocation>
        <location evidence="8">Cytoplasm</location>
    </subcellularLocation>
</comment>
<evidence type="ECO:0000313" key="11">
    <source>
        <dbReference type="EMBL" id="NDL66368.1"/>
    </source>
</evidence>
<evidence type="ECO:0000256" key="5">
    <source>
        <dbReference type="ARBA" id="ARBA00038063"/>
    </source>
</evidence>
<dbReference type="AlphaFoldDB" id="A0A7X5HTH0"/>
<dbReference type="SUPFAM" id="SSF53178">
    <property type="entry name" value="Peptidyl-tRNA hydrolase-like"/>
    <property type="match status" value="1"/>
</dbReference>
<comment type="similarity">
    <text evidence="5 8 10">Belongs to the PTH family.</text>
</comment>
<dbReference type="PROSITE" id="PS01195">
    <property type="entry name" value="PEPT_TRNA_HYDROL_1"/>
    <property type="match status" value="1"/>
</dbReference>
<dbReference type="Pfam" id="PF01195">
    <property type="entry name" value="Pept_tRNA_hydro"/>
    <property type="match status" value="1"/>
</dbReference>
<dbReference type="EC" id="3.1.1.29" evidence="1 8"/>
<comment type="subunit">
    <text evidence="8">Monomer.</text>
</comment>
<dbReference type="InterPro" id="IPR036416">
    <property type="entry name" value="Pept_tRNA_hydro_sf"/>
</dbReference>
<comment type="function">
    <text evidence="8">Hydrolyzes ribosome-free peptidyl-tRNAs (with 1 or more amino acids incorporated), which drop off the ribosome during protein synthesis, or as a result of ribosome stalling.</text>
</comment>
<dbReference type="FunFam" id="3.40.50.1470:FF:000001">
    <property type="entry name" value="Peptidyl-tRNA hydrolase"/>
    <property type="match status" value="1"/>
</dbReference>
<feature type="site" description="Stabilizes the basic form of H active site to accept a proton" evidence="8">
    <location>
        <position position="91"/>
    </location>
</feature>
<accession>A0A7X5HTH0</accession>
<evidence type="ECO:0000256" key="8">
    <source>
        <dbReference type="HAMAP-Rule" id="MF_00083"/>
    </source>
</evidence>
<dbReference type="Gene3D" id="3.40.50.1470">
    <property type="entry name" value="Peptidyl-tRNA hydrolase"/>
    <property type="match status" value="1"/>
</dbReference>
<protein>
    <recommendedName>
        <fullName evidence="7 8">Peptidyl-tRNA hydrolase</fullName>
        <shortName evidence="8">Pth</shortName>
        <ecNumber evidence="1 8">3.1.1.29</ecNumber>
    </recommendedName>
</protein>
<evidence type="ECO:0000256" key="3">
    <source>
        <dbReference type="ARBA" id="ARBA00022801"/>
    </source>
</evidence>
<dbReference type="RefSeq" id="WP_162369099.1">
    <property type="nucleotide sequence ID" value="NZ_JAAEEH010000002.1"/>
</dbReference>
<gene>
    <name evidence="8" type="primary">pth</name>
    <name evidence="11" type="ORF">GXN74_01225</name>
</gene>
<evidence type="ECO:0000256" key="7">
    <source>
        <dbReference type="ARBA" id="ARBA00050038"/>
    </source>
</evidence>
<feature type="binding site" evidence="8">
    <location>
        <position position="64"/>
    </location>
    <ligand>
        <name>tRNA</name>
        <dbReference type="ChEBI" id="CHEBI:17843"/>
    </ligand>
</feature>
<dbReference type="PROSITE" id="PS01196">
    <property type="entry name" value="PEPT_TRNA_HYDROL_2"/>
    <property type="match status" value="1"/>
</dbReference>
<dbReference type="InterPro" id="IPR001328">
    <property type="entry name" value="Pept_tRNA_hydro"/>
</dbReference>
<keyword evidence="3 8" id="KW-0378">Hydrolase</keyword>
<reference evidence="11 12" key="1">
    <citation type="submission" date="2020-01" db="EMBL/GenBank/DDBJ databases">
        <title>Anaeroalcalibacter tamaniensis gen. nov., sp. nov., moderately halophilic strictly anaerobic fermenter bacterium from mud volcano of Taman peninsula.</title>
        <authorList>
            <person name="Frolova A."/>
            <person name="Merkel A.Y."/>
            <person name="Slobodkin A.I."/>
        </authorList>
    </citation>
    <scope>NUCLEOTIDE SEQUENCE [LARGE SCALE GENOMIC DNA]</scope>
    <source>
        <strain evidence="11 12">F-3ap</strain>
    </source>
</reference>
<dbReference type="PANTHER" id="PTHR17224">
    <property type="entry name" value="PEPTIDYL-TRNA HYDROLASE"/>
    <property type="match status" value="1"/>
</dbReference>
<comment type="function">
    <text evidence="8">Catalyzes the release of premature peptidyl moieties from peptidyl-tRNA molecules trapped in stalled 50S ribosomal subunits, and thus maintains levels of free tRNAs and 50S ribosomes.</text>
</comment>
<organism evidence="11 12">
    <name type="scientific">Anaerotalea alkaliphila</name>
    <dbReference type="NCBI Taxonomy" id="2662126"/>
    <lineage>
        <taxon>Bacteria</taxon>
        <taxon>Bacillati</taxon>
        <taxon>Bacillota</taxon>
        <taxon>Clostridia</taxon>
        <taxon>Eubacteriales</taxon>
        <taxon>Anaerotalea</taxon>
    </lineage>
</organism>
<keyword evidence="12" id="KW-1185">Reference proteome</keyword>